<feature type="transmembrane region" description="Helical" evidence="8">
    <location>
        <begin position="26"/>
        <end position="50"/>
    </location>
</feature>
<dbReference type="InterPro" id="IPR011701">
    <property type="entry name" value="MFS"/>
</dbReference>
<dbReference type="Gene3D" id="1.20.1720.10">
    <property type="entry name" value="Multidrug resistance protein D"/>
    <property type="match status" value="1"/>
</dbReference>
<accession>D3FAC5</accession>
<keyword evidence="7 8" id="KW-0472">Membrane</keyword>
<keyword evidence="5 8" id="KW-0812">Transmembrane</keyword>
<organism evidence="10 11">
    <name type="scientific">Conexibacter woesei (strain DSM 14684 / CCUG 47730 / CIP 108061 / JCM 11494 / NBRC 100937 / ID131577)</name>
    <dbReference type="NCBI Taxonomy" id="469383"/>
    <lineage>
        <taxon>Bacteria</taxon>
        <taxon>Bacillati</taxon>
        <taxon>Actinomycetota</taxon>
        <taxon>Thermoleophilia</taxon>
        <taxon>Solirubrobacterales</taxon>
        <taxon>Conexibacteraceae</taxon>
        <taxon>Conexibacter</taxon>
    </lineage>
</organism>
<feature type="transmembrane region" description="Helical" evidence="8">
    <location>
        <begin position="285"/>
        <end position="306"/>
    </location>
</feature>
<dbReference type="SUPFAM" id="SSF103473">
    <property type="entry name" value="MFS general substrate transporter"/>
    <property type="match status" value="1"/>
</dbReference>
<comment type="similarity">
    <text evidence="2">Belongs to the major facilitator superfamily. EmrB family.</text>
</comment>
<evidence type="ECO:0000313" key="10">
    <source>
        <dbReference type="EMBL" id="ADB49194.1"/>
    </source>
</evidence>
<dbReference type="InterPro" id="IPR036259">
    <property type="entry name" value="MFS_trans_sf"/>
</dbReference>
<feature type="transmembrane region" description="Helical" evidence="8">
    <location>
        <begin position="318"/>
        <end position="339"/>
    </location>
</feature>
<dbReference type="GO" id="GO:0022857">
    <property type="term" value="F:transmembrane transporter activity"/>
    <property type="evidence" value="ECO:0007669"/>
    <property type="project" value="InterPro"/>
</dbReference>
<feature type="transmembrane region" description="Helical" evidence="8">
    <location>
        <begin position="495"/>
        <end position="514"/>
    </location>
</feature>
<dbReference type="PANTHER" id="PTHR42718">
    <property type="entry name" value="MAJOR FACILITATOR SUPERFAMILY MULTIDRUG TRANSPORTER MFSC"/>
    <property type="match status" value="1"/>
</dbReference>
<feature type="transmembrane region" description="Helical" evidence="8">
    <location>
        <begin position="62"/>
        <end position="82"/>
    </location>
</feature>
<evidence type="ECO:0000256" key="2">
    <source>
        <dbReference type="ARBA" id="ARBA00008537"/>
    </source>
</evidence>
<keyword evidence="4" id="KW-1003">Cell membrane</keyword>
<dbReference type="NCBIfam" id="TIGR00711">
    <property type="entry name" value="efflux_EmrB"/>
    <property type="match status" value="1"/>
</dbReference>
<evidence type="ECO:0000256" key="5">
    <source>
        <dbReference type="ARBA" id="ARBA00022692"/>
    </source>
</evidence>
<dbReference type="Proteomes" id="UP000008229">
    <property type="component" value="Chromosome"/>
</dbReference>
<evidence type="ECO:0000256" key="6">
    <source>
        <dbReference type="ARBA" id="ARBA00022989"/>
    </source>
</evidence>
<feature type="transmembrane region" description="Helical" evidence="8">
    <location>
        <begin position="370"/>
        <end position="388"/>
    </location>
</feature>
<feature type="transmembrane region" description="Helical" evidence="8">
    <location>
        <begin position="119"/>
        <end position="141"/>
    </location>
</feature>
<dbReference type="InterPro" id="IPR020846">
    <property type="entry name" value="MFS_dom"/>
</dbReference>
<dbReference type="OrthoDB" id="9781469at2"/>
<comment type="subcellular location">
    <subcellularLocation>
        <location evidence="1">Cell membrane</location>
        <topology evidence="1">Multi-pass membrane protein</topology>
    </subcellularLocation>
</comment>
<gene>
    <name evidence="10" type="ordered locus">Cwoe_0761</name>
</gene>
<dbReference type="InterPro" id="IPR004638">
    <property type="entry name" value="EmrB-like"/>
</dbReference>
<feature type="transmembrane region" description="Helical" evidence="8">
    <location>
        <begin position="418"/>
        <end position="436"/>
    </location>
</feature>
<feature type="transmembrane region" description="Helical" evidence="8">
    <location>
        <begin position="214"/>
        <end position="233"/>
    </location>
</feature>
<dbReference type="Pfam" id="PF07690">
    <property type="entry name" value="MFS_1"/>
    <property type="match status" value="1"/>
</dbReference>
<reference evidence="10 11" key="1">
    <citation type="journal article" date="2010" name="Stand. Genomic Sci.">
        <title>Complete genome sequence of Conexibacter woesei type strain (ID131577).</title>
        <authorList>
            <person name="Pukall R."/>
            <person name="Lapidus A."/>
            <person name="Glavina Del Rio T."/>
            <person name="Copeland A."/>
            <person name="Tice H."/>
            <person name="Cheng J.-F."/>
            <person name="Lucas S."/>
            <person name="Chen F."/>
            <person name="Nolan M."/>
            <person name="Bruce D."/>
            <person name="Goodwin L."/>
            <person name="Pitluck S."/>
            <person name="Mavromatis K."/>
            <person name="Ivanova N."/>
            <person name="Ovchinnikova G."/>
            <person name="Pati A."/>
            <person name="Chen A."/>
            <person name="Palaniappan K."/>
            <person name="Land M."/>
            <person name="Hauser L."/>
            <person name="Chang Y.-J."/>
            <person name="Jeffries C.D."/>
            <person name="Chain P."/>
            <person name="Meincke L."/>
            <person name="Sims D."/>
            <person name="Brettin T."/>
            <person name="Detter J.C."/>
            <person name="Rohde M."/>
            <person name="Goeker M."/>
            <person name="Bristow J."/>
            <person name="Eisen J.A."/>
            <person name="Markowitz V."/>
            <person name="Kyrpides N.C."/>
            <person name="Klenk H.-P."/>
            <person name="Hugenholtz P."/>
        </authorList>
    </citation>
    <scope>NUCLEOTIDE SEQUENCE [LARGE SCALE GENOMIC DNA]</scope>
    <source>
        <strain evidence="11">DSM 14684 / CIP 108061 / JCM 11494 / NBRC 100937 / ID131577</strain>
    </source>
</reference>
<evidence type="ECO:0000256" key="3">
    <source>
        <dbReference type="ARBA" id="ARBA00022448"/>
    </source>
</evidence>
<evidence type="ECO:0000259" key="9">
    <source>
        <dbReference type="PROSITE" id="PS50850"/>
    </source>
</evidence>
<feature type="transmembrane region" description="Helical" evidence="8">
    <location>
        <begin position="180"/>
        <end position="202"/>
    </location>
</feature>
<dbReference type="HOGENOM" id="CLU_000960_28_2_11"/>
<feature type="transmembrane region" description="Helical" evidence="8">
    <location>
        <begin position="346"/>
        <end position="364"/>
    </location>
</feature>
<evidence type="ECO:0000256" key="1">
    <source>
        <dbReference type="ARBA" id="ARBA00004651"/>
    </source>
</evidence>
<proteinExistence type="inferred from homology"/>
<dbReference type="AlphaFoldDB" id="D3FAC5"/>
<feature type="transmembrane region" description="Helical" evidence="8">
    <location>
        <begin position="94"/>
        <end position="113"/>
    </location>
</feature>
<dbReference type="eggNOG" id="COG0477">
    <property type="taxonomic scope" value="Bacteria"/>
</dbReference>
<dbReference type="EMBL" id="CP001854">
    <property type="protein sequence ID" value="ADB49194.1"/>
    <property type="molecule type" value="Genomic_DNA"/>
</dbReference>
<evidence type="ECO:0000313" key="11">
    <source>
        <dbReference type="Proteomes" id="UP000008229"/>
    </source>
</evidence>
<evidence type="ECO:0000256" key="8">
    <source>
        <dbReference type="SAM" id="Phobius"/>
    </source>
</evidence>
<feature type="transmembrane region" description="Helical" evidence="8">
    <location>
        <begin position="153"/>
        <end position="174"/>
    </location>
</feature>
<feature type="domain" description="Major facilitator superfamily (MFS) profile" evidence="9">
    <location>
        <begin position="28"/>
        <end position="518"/>
    </location>
</feature>
<dbReference type="KEGG" id="cwo:Cwoe_0761"/>
<keyword evidence="6 8" id="KW-1133">Transmembrane helix</keyword>
<dbReference type="PRINTS" id="PR01036">
    <property type="entry name" value="TCRTETB"/>
</dbReference>
<keyword evidence="11" id="KW-1185">Reference proteome</keyword>
<sequence length="534" mass="55987">MAVASAPGERITLVRAPRLTDDNRRWWILATMTGSLSMILIDQTVVSVALPTMQRDLDLSTVGLQWVVNAYLLAIAAFVALGGKLGDLLGNARIFRLGAAVFVLASAACGFAQGEEWIIVARSIEGLGAAMMTPATGAIVMNAFRPSERGRAMGIYAGVSMVFLALGPLIGGVLTEWISWRAVFFVNLPVGIAMLVLARVTLKGREQPAGGRMDWGGVPLIVLGLGCLVLALMQSRSWGWGSPATIGLLVASVVLLTAMVFWELRQEEPLVQLRLFANRNFTADNVVLAAVQFALMGVSVFGAIWVQDVLGFGPIEAGLSLLPLTLSLLVLAPRVGVLYDKIGPRMPVALGALAVAAALAWNAIWLHELSYAWIVPGYLLMGVGLAFVMTPANTDGMNAAPPELRGQASGVIQTMRQVGGTIGIAVMGTVIANVQLTQITELLAKEGVPAAKVSELERSISQAATSPNPSAAEAAAPPALVDGVKEAVTTAISSAYWVGAGVMLVAALLAFALLRRQRAVDADDEDAGSYAAIG</sequence>
<dbReference type="Gene3D" id="1.20.1250.20">
    <property type="entry name" value="MFS general substrate transporter like domains"/>
    <property type="match status" value="1"/>
</dbReference>
<protein>
    <submittedName>
        <fullName evidence="10">Drug resistance transporter, EmrB/QacA subfamily</fullName>
    </submittedName>
</protein>
<dbReference type="GO" id="GO:0005886">
    <property type="term" value="C:plasma membrane"/>
    <property type="evidence" value="ECO:0007669"/>
    <property type="project" value="UniProtKB-SubCell"/>
</dbReference>
<dbReference type="PANTHER" id="PTHR42718:SF9">
    <property type="entry name" value="MAJOR FACILITATOR SUPERFAMILY MULTIDRUG TRANSPORTER MFSC"/>
    <property type="match status" value="1"/>
</dbReference>
<dbReference type="PROSITE" id="PS50850">
    <property type="entry name" value="MFS"/>
    <property type="match status" value="1"/>
</dbReference>
<feature type="transmembrane region" description="Helical" evidence="8">
    <location>
        <begin position="245"/>
        <end position="264"/>
    </location>
</feature>
<reference evidence="11" key="2">
    <citation type="submission" date="2010-01" db="EMBL/GenBank/DDBJ databases">
        <title>The complete genome of Conexibacter woesei DSM 14684.</title>
        <authorList>
            <consortium name="US DOE Joint Genome Institute (JGI-PGF)"/>
            <person name="Lucas S."/>
            <person name="Copeland A."/>
            <person name="Lapidus A."/>
            <person name="Glavina del Rio T."/>
            <person name="Dalin E."/>
            <person name="Tice H."/>
            <person name="Bruce D."/>
            <person name="Goodwin L."/>
            <person name="Pitluck S."/>
            <person name="Kyrpides N."/>
            <person name="Mavromatis K."/>
            <person name="Ivanova N."/>
            <person name="Mikhailova N."/>
            <person name="Chertkov O."/>
            <person name="Brettin T."/>
            <person name="Detter J.C."/>
            <person name="Han C."/>
            <person name="Larimer F."/>
            <person name="Land M."/>
            <person name="Hauser L."/>
            <person name="Markowitz V."/>
            <person name="Cheng J.-F."/>
            <person name="Hugenholtz P."/>
            <person name="Woyke T."/>
            <person name="Wu D."/>
            <person name="Pukall R."/>
            <person name="Steenblock K."/>
            <person name="Schneider S."/>
            <person name="Klenk H.-P."/>
            <person name="Eisen J.A."/>
        </authorList>
    </citation>
    <scope>NUCLEOTIDE SEQUENCE [LARGE SCALE GENOMIC DNA]</scope>
    <source>
        <strain evidence="11">DSM 14684 / CIP 108061 / JCM 11494 / NBRC 100937 / ID131577</strain>
    </source>
</reference>
<evidence type="ECO:0000256" key="4">
    <source>
        <dbReference type="ARBA" id="ARBA00022475"/>
    </source>
</evidence>
<evidence type="ECO:0000256" key="7">
    <source>
        <dbReference type="ARBA" id="ARBA00023136"/>
    </source>
</evidence>
<dbReference type="CDD" id="cd17321">
    <property type="entry name" value="MFS_MMR_MDR_like"/>
    <property type="match status" value="1"/>
</dbReference>
<name>D3FAC5_CONWI</name>
<dbReference type="STRING" id="469383.Cwoe_0761"/>
<keyword evidence="3" id="KW-0813">Transport</keyword>